<evidence type="ECO:0000313" key="1">
    <source>
        <dbReference type="EMBL" id="MCP1999778.1"/>
    </source>
</evidence>
<reference evidence="1" key="1">
    <citation type="submission" date="2022-03" db="EMBL/GenBank/DDBJ databases">
        <title>Interactions between chemoautotrophic and heterotrophic bacteria.</title>
        <authorList>
            <person name="Santoro A."/>
        </authorList>
    </citation>
    <scope>NUCLEOTIDE SEQUENCE</scope>
    <source>
        <strain evidence="1">Nb-106</strain>
    </source>
</reference>
<protein>
    <submittedName>
        <fullName evidence="1">Uncharacterized protein</fullName>
    </submittedName>
</protein>
<organism evidence="1 2">
    <name type="scientific">Nitrobacter winogradskyi</name>
    <name type="common">Nitrobacter agilis</name>
    <dbReference type="NCBI Taxonomy" id="913"/>
    <lineage>
        <taxon>Bacteria</taxon>
        <taxon>Pseudomonadati</taxon>
        <taxon>Pseudomonadota</taxon>
        <taxon>Alphaproteobacteria</taxon>
        <taxon>Hyphomicrobiales</taxon>
        <taxon>Nitrobacteraceae</taxon>
        <taxon>Nitrobacter</taxon>
    </lineage>
</organism>
<sequence>MKAQHKAAAEVAPLLIRLRFNEVTDDGSDHQLFGVT</sequence>
<keyword evidence="2" id="KW-1185">Reference proteome</keyword>
<name>A0ACC6AJ61_NITWI</name>
<dbReference type="EMBL" id="JALJZS010000002">
    <property type="protein sequence ID" value="MCP1999778.1"/>
    <property type="molecule type" value="Genomic_DNA"/>
</dbReference>
<accession>A0ACC6AJ61</accession>
<proteinExistence type="predicted"/>
<gene>
    <name evidence="1" type="ORF">J2S34_002226</name>
</gene>
<dbReference type="Proteomes" id="UP001205486">
    <property type="component" value="Unassembled WGS sequence"/>
</dbReference>
<comment type="caution">
    <text evidence="1">The sequence shown here is derived from an EMBL/GenBank/DDBJ whole genome shotgun (WGS) entry which is preliminary data.</text>
</comment>
<evidence type="ECO:0000313" key="2">
    <source>
        <dbReference type="Proteomes" id="UP001205486"/>
    </source>
</evidence>